<comment type="similarity">
    <text evidence="2">Belongs to the autoinducer-2 exporter (AI-2E) (TC 2.A.86) family.</text>
</comment>
<keyword evidence="3" id="KW-0813">Transport</keyword>
<dbReference type="Pfam" id="PF01594">
    <property type="entry name" value="AI-2E_transport"/>
    <property type="match status" value="1"/>
</dbReference>
<protein>
    <submittedName>
        <fullName evidence="9">AI-2E family transporter</fullName>
    </submittedName>
</protein>
<evidence type="ECO:0000313" key="10">
    <source>
        <dbReference type="Proteomes" id="UP000753961"/>
    </source>
</evidence>
<dbReference type="PANTHER" id="PTHR21716">
    <property type="entry name" value="TRANSMEMBRANE PROTEIN"/>
    <property type="match status" value="1"/>
</dbReference>
<evidence type="ECO:0000256" key="2">
    <source>
        <dbReference type="ARBA" id="ARBA00009773"/>
    </source>
</evidence>
<evidence type="ECO:0000256" key="7">
    <source>
        <dbReference type="ARBA" id="ARBA00023136"/>
    </source>
</evidence>
<dbReference type="EMBL" id="JAHVHU010000011">
    <property type="protein sequence ID" value="MBY5959070.1"/>
    <property type="molecule type" value="Genomic_DNA"/>
</dbReference>
<reference evidence="9" key="1">
    <citation type="submission" date="2021-06" db="EMBL/GenBank/DDBJ databases">
        <title>44 bacteria genomes isolated from Dapeng, Shenzhen.</title>
        <authorList>
            <person name="Zheng W."/>
            <person name="Yu S."/>
            <person name="Huang Y."/>
        </authorList>
    </citation>
    <scope>NUCLEOTIDE SEQUENCE</scope>
    <source>
        <strain evidence="9">DP5N28-2</strain>
    </source>
</reference>
<proteinExistence type="inferred from homology"/>
<dbReference type="PANTHER" id="PTHR21716:SF53">
    <property type="entry name" value="PERMEASE PERM-RELATED"/>
    <property type="match status" value="1"/>
</dbReference>
<feature type="transmembrane region" description="Helical" evidence="8">
    <location>
        <begin position="258"/>
        <end position="281"/>
    </location>
</feature>
<evidence type="ECO:0000256" key="8">
    <source>
        <dbReference type="SAM" id="Phobius"/>
    </source>
</evidence>
<feature type="transmembrane region" description="Helical" evidence="8">
    <location>
        <begin position="12"/>
        <end position="32"/>
    </location>
</feature>
<evidence type="ECO:0000256" key="6">
    <source>
        <dbReference type="ARBA" id="ARBA00022989"/>
    </source>
</evidence>
<evidence type="ECO:0000256" key="1">
    <source>
        <dbReference type="ARBA" id="ARBA00004651"/>
    </source>
</evidence>
<keyword evidence="5 8" id="KW-0812">Transmembrane</keyword>
<evidence type="ECO:0000256" key="4">
    <source>
        <dbReference type="ARBA" id="ARBA00022475"/>
    </source>
</evidence>
<dbReference type="GO" id="GO:0005886">
    <property type="term" value="C:plasma membrane"/>
    <property type="evidence" value="ECO:0007669"/>
    <property type="project" value="UniProtKB-SubCell"/>
</dbReference>
<keyword evidence="6 8" id="KW-1133">Transmembrane helix</keyword>
<keyword evidence="10" id="KW-1185">Reference proteome</keyword>
<dbReference type="InterPro" id="IPR002549">
    <property type="entry name" value="AI-2E-like"/>
</dbReference>
<feature type="transmembrane region" description="Helical" evidence="8">
    <location>
        <begin position="67"/>
        <end position="90"/>
    </location>
</feature>
<organism evidence="9 10">
    <name type="scientific">Membranihabitans marinus</name>
    <dbReference type="NCBI Taxonomy" id="1227546"/>
    <lineage>
        <taxon>Bacteria</taxon>
        <taxon>Pseudomonadati</taxon>
        <taxon>Bacteroidota</taxon>
        <taxon>Saprospiria</taxon>
        <taxon>Saprospirales</taxon>
        <taxon>Saprospiraceae</taxon>
        <taxon>Membranihabitans</taxon>
    </lineage>
</organism>
<dbReference type="GO" id="GO:0055085">
    <property type="term" value="P:transmembrane transport"/>
    <property type="evidence" value="ECO:0007669"/>
    <property type="project" value="TreeGrafter"/>
</dbReference>
<dbReference type="AlphaFoldDB" id="A0A953L9Q7"/>
<dbReference type="RefSeq" id="WP_222580603.1">
    <property type="nucleotide sequence ID" value="NZ_JAHVHU010000011.1"/>
</dbReference>
<evidence type="ECO:0000256" key="5">
    <source>
        <dbReference type="ARBA" id="ARBA00022692"/>
    </source>
</evidence>
<gene>
    <name evidence="9" type="ORF">KUV50_13040</name>
</gene>
<evidence type="ECO:0000313" key="9">
    <source>
        <dbReference type="EMBL" id="MBY5959070.1"/>
    </source>
</evidence>
<accession>A0A953L9Q7</accession>
<comment type="subcellular location">
    <subcellularLocation>
        <location evidence="1">Cell membrane</location>
        <topology evidence="1">Multi-pass membrane protein</topology>
    </subcellularLocation>
</comment>
<name>A0A953L9Q7_9BACT</name>
<dbReference type="Proteomes" id="UP000753961">
    <property type="component" value="Unassembled WGS sequence"/>
</dbReference>
<keyword evidence="4" id="KW-1003">Cell membrane</keyword>
<feature type="transmembrane region" description="Helical" evidence="8">
    <location>
        <begin position="38"/>
        <end position="55"/>
    </location>
</feature>
<feature type="transmembrane region" description="Helical" evidence="8">
    <location>
        <begin position="146"/>
        <end position="169"/>
    </location>
</feature>
<evidence type="ECO:0000256" key="3">
    <source>
        <dbReference type="ARBA" id="ARBA00022448"/>
    </source>
</evidence>
<keyword evidence="7 8" id="KW-0472">Membrane</keyword>
<comment type="caution">
    <text evidence="9">The sequence shown here is derived from an EMBL/GenBank/DDBJ whole genome shotgun (WGS) entry which is preliminary data.</text>
</comment>
<feature type="transmembrane region" description="Helical" evidence="8">
    <location>
        <begin position="301"/>
        <end position="329"/>
    </location>
</feature>
<sequence>MDHKPDRKNKIQLSSPTTIYFLLIVLGVIAVLYYGSTILLPLTLGILVAIVLNAPMKNFQRWGLPKWAAISLSVTIMILVFLIISGLVTWQIENIAGDWDEIQKKGSQKLENINQWSESTFGFDFVKYLSNSSGVTDKLKSFGMTMLASLTTILSQSLIILIYIILFLMQKDMFLNFLRKLVPESQQQAMRQFQTGSRDIVFNYLMGKSKIMAILFVVYFLGFWVSGVPYALFLALFAALFSIIPYVGNLIGGGAAMLLAYIYSGWPAGLAVFSVVSLAQLAENYLLTPWIIGDEIDLNPFATIFGVIVFSAIWGLVGAVIALPLIGVLKVFFENAAGMEPFAYLIKKTE</sequence>